<gene>
    <name evidence="2" type="ORF">GCM10010246_22340</name>
</gene>
<dbReference type="PANTHER" id="PTHR37809:SF1">
    <property type="entry name" value="RIBOSOMAL PROTEIN S12 METHYLTHIOTRANSFERASE ACCESSORY FACTOR YCAO"/>
    <property type="match status" value="1"/>
</dbReference>
<comment type="caution">
    <text evidence="2">The sequence shown here is derived from an EMBL/GenBank/DDBJ whole genome shotgun (WGS) entry which is preliminary data.</text>
</comment>
<accession>A0ABP5SS25</accession>
<keyword evidence="3" id="KW-1185">Reference proteome</keyword>
<dbReference type="Proteomes" id="UP001500253">
    <property type="component" value="Unassembled WGS sequence"/>
</dbReference>
<name>A0ABP5SS25_9ACTN</name>
<dbReference type="PROSITE" id="PS51664">
    <property type="entry name" value="YCAO"/>
    <property type="match status" value="1"/>
</dbReference>
<evidence type="ECO:0000313" key="2">
    <source>
        <dbReference type="EMBL" id="GAA2337418.1"/>
    </source>
</evidence>
<protein>
    <submittedName>
        <fullName evidence="2">YcaO-like family protein</fullName>
    </submittedName>
</protein>
<dbReference type="PANTHER" id="PTHR37809">
    <property type="entry name" value="RIBOSOMAL PROTEIN S12 METHYLTHIOTRANSFERASE ACCESSORY FACTOR YCAO"/>
    <property type="match status" value="1"/>
</dbReference>
<dbReference type="EMBL" id="BAAASD010000006">
    <property type="protein sequence ID" value="GAA2337418.1"/>
    <property type="molecule type" value="Genomic_DNA"/>
</dbReference>
<feature type="domain" description="YcaO" evidence="1">
    <location>
        <begin position="76"/>
        <end position="408"/>
    </location>
</feature>
<dbReference type="Pfam" id="PF02624">
    <property type="entry name" value="YcaO"/>
    <property type="match status" value="1"/>
</dbReference>
<organism evidence="2 3">
    <name type="scientific">Streptomyces cuspidosporus</name>
    <dbReference type="NCBI Taxonomy" id="66882"/>
    <lineage>
        <taxon>Bacteria</taxon>
        <taxon>Bacillati</taxon>
        <taxon>Actinomycetota</taxon>
        <taxon>Actinomycetes</taxon>
        <taxon>Kitasatosporales</taxon>
        <taxon>Streptomycetaceae</taxon>
        <taxon>Streptomyces</taxon>
    </lineage>
</organism>
<dbReference type="InterPro" id="IPR003776">
    <property type="entry name" value="YcaO-like_dom"/>
</dbReference>
<dbReference type="NCBIfam" id="TIGR00702">
    <property type="entry name" value="YcaO-type kinase domain"/>
    <property type="match status" value="1"/>
</dbReference>
<sequence length="408" mass="43897">MLRRQAARREEGRVRKVHFEGTHRVRRPEETWAIIDGLRDRFGITRVADVTGLDTLGVPVMMAVRPAARTLTVSQGKGASPLLARVSAVMESVELWHAEYACPAPELKHTPACELELPYDVRDLQQHHGSLLSERTPLDWVAGVDAVSGAGTLVPQAYVRVDYQVSQAWQPPLLHGSTNGLAGGNSYGEAVTHALYEVIERDCTAAIGSLPVSERRHVDPSSVDDPMCAVVLDRIRDAGAWVEIVEVPNRWELPCFVTYIWSEDFPALAVGAGVHASPAVALSRAVTESAQSRLTAITGSRDDLAAALFPNGPSAVGPPPVTEGGIVPWKDVCGRAREFAEDTEEARWLAEAVQELTGCPPVVVDLSTESTFSVVKVVAAGLEFDGRHEIPRPLTAASPSPAGPKEAV</sequence>
<evidence type="ECO:0000259" key="1">
    <source>
        <dbReference type="PROSITE" id="PS51664"/>
    </source>
</evidence>
<reference evidence="3" key="1">
    <citation type="journal article" date="2019" name="Int. J. Syst. Evol. Microbiol.">
        <title>The Global Catalogue of Microorganisms (GCM) 10K type strain sequencing project: providing services to taxonomists for standard genome sequencing and annotation.</title>
        <authorList>
            <consortium name="The Broad Institute Genomics Platform"/>
            <consortium name="The Broad Institute Genome Sequencing Center for Infectious Disease"/>
            <person name="Wu L."/>
            <person name="Ma J."/>
        </authorList>
    </citation>
    <scope>NUCLEOTIDE SEQUENCE [LARGE SCALE GENOMIC DNA]</scope>
    <source>
        <strain evidence="3">JCM 4316</strain>
    </source>
</reference>
<evidence type="ECO:0000313" key="3">
    <source>
        <dbReference type="Proteomes" id="UP001500253"/>
    </source>
</evidence>
<proteinExistence type="predicted"/>
<dbReference type="Gene3D" id="3.30.160.660">
    <property type="match status" value="1"/>
</dbReference>